<dbReference type="OrthoDB" id="5499170at2"/>
<geneLocation type="plasmid" evidence="3">
    <name>pts485</name>
</geneLocation>
<dbReference type="Gene3D" id="1.10.10.60">
    <property type="entry name" value="Homeodomain-like"/>
    <property type="match status" value="1"/>
</dbReference>
<evidence type="ECO:0000313" key="2">
    <source>
        <dbReference type="EMBL" id="AUB85461.1"/>
    </source>
</evidence>
<sequence>MRTEPVALPDVMLVLDTQGIIRDATLSNLFADEGVADWIGNPWADTVSESDSEGLRRMMEYARETGVCAFRNVTQRFPSGLQIPVEYTTVLLGGHTGLLAVGKNLRAVAELQSRLVEAQQAMERDYWKLREVETRYRLLFNSSRDAVLLLRAATLRIVDLNPAAAAALGIGAAPTKGAADLRFPEALRADEREVFDGMIQRIRERGKAPGVLLRLGRTQTPWLVRASLVSCAQEEVLLVQLAPAALDQTPPDPADPVRFEDLIEGGPDGFVVISHEGTILRANRAFLELVQMGSEAAVLGEPLGRWLGRPGADLTVLLANVMRLGAVKLFSTVLHGDLGTEVQAEISAAGRGGKQGGTIGVFIRDVSRRLSAADQGRGMDGVMESLTRQIGKTTLRKLVDDTVAVVEQRYIEAALDLTAGNRTAAAELLGLSRQSLYVKLGRYGLEDDPKLLADPAVLP</sequence>
<dbReference type="InterPro" id="IPR002197">
    <property type="entry name" value="HTH_Fis"/>
</dbReference>
<gene>
    <name evidence="2" type="ORF">THSYN_31560</name>
</gene>
<accession>A0A2K8UJW8</accession>
<organism evidence="2 3">
    <name type="scientific">Candidatus Thiodictyon syntrophicum</name>
    <dbReference type="NCBI Taxonomy" id="1166950"/>
    <lineage>
        <taxon>Bacteria</taxon>
        <taxon>Pseudomonadati</taxon>
        <taxon>Pseudomonadota</taxon>
        <taxon>Gammaproteobacteria</taxon>
        <taxon>Chromatiales</taxon>
        <taxon>Chromatiaceae</taxon>
        <taxon>Thiodictyon</taxon>
    </lineage>
</organism>
<dbReference type="Pfam" id="PF13426">
    <property type="entry name" value="PAS_9"/>
    <property type="match status" value="1"/>
</dbReference>
<dbReference type="InterPro" id="IPR011785">
    <property type="entry name" value="Tscrpt_reg_PpsR-CrtJ"/>
</dbReference>
<dbReference type="AlphaFoldDB" id="A0A2K8UJW8"/>
<feature type="domain" description="PAS" evidence="1">
    <location>
        <begin position="134"/>
        <end position="204"/>
    </location>
</feature>
<dbReference type="Gene3D" id="3.30.450.20">
    <property type="entry name" value="PAS domain"/>
    <property type="match status" value="2"/>
</dbReference>
<dbReference type="InterPro" id="IPR000014">
    <property type="entry name" value="PAS"/>
</dbReference>
<dbReference type="KEGG" id="tsy:THSYN_31560"/>
<dbReference type="CDD" id="cd00130">
    <property type="entry name" value="PAS"/>
    <property type="match status" value="2"/>
</dbReference>
<feature type="domain" description="PAS" evidence="1">
    <location>
        <begin position="257"/>
        <end position="326"/>
    </location>
</feature>
<dbReference type="NCBIfam" id="TIGR02040">
    <property type="entry name" value="PpsR-CrtJ"/>
    <property type="match status" value="1"/>
</dbReference>
<dbReference type="SUPFAM" id="SSF46689">
    <property type="entry name" value="Homeodomain-like"/>
    <property type="match status" value="1"/>
</dbReference>
<dbReference type="Proteomes" id="UP000232638">
    <property type="component" value="Plasmid pTs485"/>
</dbReference>
<dbReference type="Gene3D" id="1.20.5.430">
    <property type="match status" value="1"/>
</dbReference>
<dbReference type="InterPro" id="IPR035965">
    <property type="entry name" value="PAS-like_dom_sf"/>
</dbReference>
<proteinExistence type="predicted"/>
<dbReference type="InterPro" id="IPR009057">
    <property type="entry name" value="Homeodomain-like_sf"/>
</dbReference>
<dbReference type="EMBL" id="CP020372">
    <property type="protein sequence ID" value="AUB85461.1"/>
    <property type="molecule type" value="Genomic_DNA"/>
</dbReference>
<dbReference type="GO" id="GO:0043565">
    <property type="term" value="F:sequence-specific DNA binding"/>
    <property type="evidence" value="ECO:0007669"/>
    <property type="project" value="InterPro"/>
</dbReference>
<evidence type="ECO:0000313" key="3">
    <source>
        <dbReference type="Proteomes" id="UP000232638"/>
    </source>
</evidence>
<dbReference type="PRINTS" id="PR01590">
    <property type="entry name" value="HTHFIS"/>
</dbReference>
<evidence type="ECO:0000259" key="1">
    <source>
        <dbReference type="SMART" id="SM00091"/>
    </source>
</evidence>
<reference evidence="2 3" key="1">
    <citation type="submission" date="2017-03" db="EMBL/GenBank/DDBJ databases">
        <title>Complete genome sequence of Candidatus 'Thiodictyon syntrophicum' sp. nov. strain Cad16T, a photolithoautotroph purple sulfur bacterium isolated from an alpine meromictic lake.</title>
        <authorList>
            <person name="Luedin S.M."/>
            <person name="Pothier J.F."/>
            <person name="Danza F."/>
            <person name="Storelli N."/>
            <person name="Wittwer M."/>
            <person name="Tonolla M."/>
        </authorList>
    </citation>
    <scope>NUCLEOTIDE SEQUENCE [LARGE SCALE GENOMIC DNA]</scope>
    <source>
        <strain evidence="2 3">Cad16T</strain>
        <plasmid evidence="3">Plasmid pts485</plasmid>
    </source>
</reference>
<keyword evidence="3" id="KW-1185">Reference proteome</keyword>
<dbReference type="SUPFAM" id="SSF55785">
    <property type="entry name" value="PYP-like sensor domain (PAS domain)"/>
    <property type="match status" value="2"/>
</dbReference>
<dbReference type="Pfam" id="PF02954">
    <property type="entry name" value="HTH_8"/>
    <property type="match status" value="1"/>
</dbReference>
<dbReference type="SMART" id="SM00091">
    <property type="entry name" value="PAS"/>
    <property type="match status" value="2"/>
</dbReference>
<protein>
    <submittedName>
        <fullName evidence="2">Transcriptional regulator PpsR</fullName>
    </submittedName>
</protein>
<dbReference type="Pfam" id="PF13188">
    <property type="entry name" value="PAS_8"/>
    <property type="match status" value="1"/>
</dbReference>
<dbReference type="RefSeq" id="WP_100923085.1">
    <property type="nucleotide sequence ID" value="NZ_CP020372.1"/>
</dbReference>
<name>A0A2K8UJW8_9GAMM</name>
<keyword evidence="2" id="KW-0614">Plasmid</keyword>